<evidence type="ECO:0000259" key="17">
    <source>
        <dbReference type="PROSITE" id="PS50067"/>
    </source>
</evidence>
<reference evidence="18 19" key="1">
    <citation type="submission" date="2024-08" db="EMBL/GenBank/DDBJ databases">
        <authorList>
            <person name="Will J Nash"/>
            <person name="Angela Man"/>
            <person name="Seanna McTaggart"/>
            <person name="Kendall Baker"/>
            <person name="Tom Barker"/>
            <person name="Leah Catchpole"/>
            <person name="Alex Durrant"/>
            <person name="Karim Gharbi"/>
            <person name="Naomi Irish"/>
            <person name="Gemy Kaithakottil"/>
            <person name="Debby Ku"/>
            <person name="Aaliyah Providence"/>
            <person name="Felix Shaw"/>
            <person name="David Swarbreck"/>
            <person name="Chris Watkins"/>
            <person name="Ann M. McCartney"/>
            <person name="Giulio Formenti"/>
            <person name="Alice Mouton"/>
            <person name="Noel Vella"/>
            <person name="Bjorn M von Reumont"/>
            <person name="Adriana Vella"/>
            <person name="Wilfried Haerty"/>
        </authorList>
    </citation>
    <scope>NUCLEOTIDE SEQUENCE [LARGE SCALE GENOMIC DNA]</scope>
</reference>
<feature type="binding site" evidence="14">
    <location>
        <begin position="98"/>
        <end position="105"/>
    </location>
    <ligand>
        <name>ATP</name>
        <dbReference type="ChEBI" id="CHEBI:30616"/>
    </ligand>
</feature>
<evidence type="ECO:0000256" key="10">
    <source>
        <dbReference type="ARBA" id="ARBA00023175"/>
    </source>
</evidence>
<name>A0ABP1P342_XYLVO</name>
<dbReference type="InterPro" id="IPR019821">
    <property type="entry name" value="Kinesin_motor_CS"/>
</dbReference>
<dbReference type="Gene3D" id="3.40.850.10">
    <property type="entry name" value="Kinesin motor domain"/>
    <property type="match status" value="1"/>
</dbReference>
<comment type="caution">
    <text evidence="18">The sequence shown here is derived from an EMBL/GenBank/DDBJ whole genome shotgun (WGS) entry which is preliminary data.</text>
</comment>
<accession>A0ABP1P342</accession>
<dbReference type="PROSITE" id="PS00411">
    <property type="entry name" value="KINESIN_MOTOR_1"/>
    <property type="match status" value="1"/>
</dbReference>
<dbReference type="Pfam" id="PF00225">
    <property type="entry name" value="Kinesin"/>
    <property type="match status" value="1"/>
</dbReference>
<sequence>MNETRNGKKDKKQQIQVFVRVRPTDNNEKARKSVIVVDTPSNNEVVIRERPHDKCTKKFTFDKVFGPNSKQIEVYNAVVNPLLQEVLAGYNCTVFAYGQTGTGKTFTMEGNDNDPMLHWQMDTTAGIIPRSVSHLFDELRLLKVEGYFVRVSFLELYNEEIIDLLSSSDDTAKIKVYEDPTKKGAVIVHGVEEVPIYNKIEVFKILQKGSEKRQTAATLMNANSSRSHTIFSVTVHIKETMLTGEELLKTGKLNLVDLAGSENVGRSGSVDRRAREAGSINQSLLTLGRVITALVEKTPHVPYRESKLTRLLQESLGGCTKTAIIATISPASINIEETLSTLDYAHRAKNITNRPEINHKFSKKAMLQEYIEEIERLKKDLLACRQRNGVYLTPDSYNEIQSLIESQSKQIEEKVNHIKALEQSMNSKEQIFNELKLKNSEQEIELLHSNQQLEATVNALMSSTSRLEMSEQEKEEQKYLVEKHATTENILLSQVQTVLDVADTATTDVHKLHDKIFRKMQIEQRNNRLGQQFKNNIKERIKNIETDISTNILNLMQFYKFTKNHLDTQIVSFNENMDKSIQVVSQELINYKQNIKDELMKNINDSYLRYQQWLESERKNVVDMTDKRLNMMNNISICIAQKCQELTTNKLPQDLQILKTSILKNNENLMESSKELAASISKCLVDDHNRLTNSMLEIAEQIKSIRQCESSILEKRRNFAKTMEDLQRCFNEVRKEEEEHHLSICDTLNNIDETCKIINNHALDNYKISIEKQNSLQEKVQDDLQTIKEIVIEGTDKSLSMAKNIEQSKISIHQFETDLNKSCETLTKHKNCVEGNITKMQQKMEEDKNLILSAINEVDAKVHNINDEYTKSLNDCKTLFTNVLTELNQNPENESINAANVSSRVTAGMQAIRDQIDKFFSGDLYRDIPTGSTPARKNFQYSRKLVKMSPHDRILKRYREACQDIENKENELVSPVNHNTSIKETTSSS</sequence>
<dbReference type="InterPro" id="IPR047149">
    <property type="entry name" value="KIF11-like"/>
</dbReference>
<evidence type="ECO:0000313" key="19">
    <source>
        <dbReference type="Proteomes" id="UP001642520"/>
    </source>
</evidence>
<feature type="coiled-coil region" evidence="16">
    <location>
        <begin position="360"/>
        <end position="438"/>
    </location>
</feature>
<dbReference type="PANTHER" id="PTHR47970">
    <property type="entry name" value="KINESIN-LIKE PROTEIN KIF11"/>
    <property type="match status" value="1"/>
</dbReference>
<dbReference type="PANTHER" id="PTHR47970:SF12">
    <property type="entry name" value="KINESIN FAMILY MEMBER 11"/>
    <property type="match status" value="1"/>
</dbReference>
<gene>
    <name evidence="18" type="ORF">XYLVIOL_LOCUS7827</name>
</gene>
<dbReference type="Proteomes" id="UP001642520">
    <property type="component" value="Unassembled WGS sequence"/>
</dbReference>
<keyword evidence="5 15" id="KW-0493">Microtubule</keyword>
<evidence type="ECO:0000256" key="1">
    <source>
        <dbReference type="ARBA" id="ARBA00004245"/>
    </source>
</evidence>
<protein>
    <recommendedName>
        <fullName evidence="15">Kinesin-like protein</fullName>
    </recommendedName>
</protein>
<keyword evidence="3" id="KW-0597">Phosphoprotein</keyword>
<keyword evidence="7" id="KW-0498">Mitosis</keyword>
<dbReference type="EMBL" id="CAXAJV020001294">
    <property type="protein sequence ID" value="CAL7946529.1"/>
    <property type="molecule type" value="Genomic_DNA"/>
</dbReference>
<dbReference type="PRINTS" id="PR00380">
    <property type="entry name" value="KINESINHEAVY"/>
</dbReference>
<evidence type="ECO:0000256" key="4">
    <source>
        <dbReference type="ARBA" id="ARBA00022618"/>
    </source>
</evidence>
<evidence type="ECO:0000256" key="5">
    <source>
        <dbReference type="ARBA" id="ARBA00022701"/>
    </source>
</evidence>
<keyword evidence="4" id="KW-0132">Cell division</keyword>
<dbReference type="SMART" id="SM00129">
    <property type="entry name" value="KISc"/>
    <property type="match status" value="1"/>
</dbReference>
<dbReference type="InterPro" id="IPR025901">
    <property type="entry name" value="Kinesin-assoc_MT-bd_dom"/>
</dbReference>
<keyword evidence="9 16" id="KW-0175">Coiled coil</keyword>
<keyword evidence="10 14" id="KW-0505">Motor protein</keyword>
<organism evidence="18 19">
    <name type="scientific">Xylocopa violacea</name>
    <name type="common">Violet carpenter bee</name>
    <name type="synonym">Apis violacea</name>
    <dbReference type="NCBI Taxonomy" id="135666"/>
    <lineage>
        <taxon>Eukaryota</taxon>
        <taxon>Metazoa</taxon>
        <taxon>Ecdysozoa</taxon>
        <taxon>Arthropoda</taxon>
        <taxon>Hexapoda</taxon>
        <taxon>Insecta</taxon>
        <taxon>Pterygota</taxon>
        <taxon>Neoptera</taxon>
        <taxon>Endopterygota</taxon>
        <taxon>Hymenoptera</taxon>
        <taxon>Apocrita</taxon>
        <taxon>Aculeata</taxon>
        <taxon>Apoidea</taxon>
        <taxon>Anthophila</taxon>
        <taxon>Apidae</taxon>
        <taxon>Xylocopa</taxon>
        <taxon>Xylocopa</taxon>
    </lineage>
</organism>
<comment type="subcellular location">
    <subcellularLocation>
        <location evidence="1">Cytoplasm</location>
        <location evidence="1">Cytoskeleton</location>
    </subcellularLocation>
</comment>
<keyword evidence="19" id="KW-1185">Reference proteome</keyword>
<evidence type="ECO:0000256" key="13">
    <source>
        <dbReference type="ARBA" id="ARBA00034704"/>
    </source>
</evidence>
<dbReference type="Pfam" id="PF13931">
    <property type="entry name" value="Microtub_bind"/>
    <property type="match status" value="1"/>
</dbReference>
<evidence type="ECO:0000256" key="3">
    <source>
        <dbReference type="ARBA" id="ARBA00022553"/>
    </source>
</evidence>
<dbReference type="InterPro" id="IPR036961">
    <property type="entry name" value="Kinesin_motor_dom_sf"/>
</dbReference>
<dbReference type="InterPro" id="IPR047241">
    <property type="entry name" value="KIF11-like_kin_motor_dom"/>
</dbReference>
<evidence type="ECO:0000256" key="16">
    <source>
        <dbReference type="SAM" id="Coils"/>
    </source>
</evidence>
<keyword evidence="11" id="KW-0206">Cytoskeleton</keyword>
<comment type="similarity">
    <text evidence="13">Belongs to the TRAFAC class myosin-kinesin ATPase superfamily. Kinesin family. KIN-5/BimC subfamily.</text>
</comment>
<dbReference type="PROSITE" id="PS50067">
    <property type="entry name" value="KINESIN_MOTOR_2"/>
    <property type="match status" value="1"/>
</dbReference>
<evidence type="ECO:0000256" key="6">
    <source>
        <dbReference type="ARBA" id="ARBA00022741"/>
    </source>
</evidence>
<evidence type="ECO:0000256" key="12">
    <source>
        <dbReference type="ARBA" id="ARBA00023306"/>
    </source>
</evidence>
<evidence type="ECO:0000256" key="15">
    <source>
        <dbReference type="RuleBase" id="RU000394"/>
    </source>
</evidence>
<evidence type="ECO:0000256" key="9">
    <source>
        <dbReference type="ARBA" id="ARBA00023054"/>
    </source>
</evidence>
<feature type="domain" description="Kinesin motor" evidence="17">
    <location>
        <begin position="14"/>
        <end position="351"/>
    </location>
</feature>
<keyword evidence="8 14" id="KW-0067">ATP-binding</keyword>
<keyword evidence="2" id="KW-0963">Cytoplasm</keyword>
<evidence type="ECO:0000256" key="14">
    <source>
        <dbReference type="PROSITE-ProRule" id="PRU00283"/>
    </source>
</evidence>
<dbReference type="InterPro" id="IPR027417">
    <property type="entry name" value="P-loop_NTPase"/>
</dbReference>
<dbReference type="InterPro" id="IPR001752">
    <property type="entry name" value="Kinesin_motor_dom"/>
</dbReference>
<evidence type="ECO:0000256" key="2">
    <source>
        <dbReference type="ARBA" id="ARBA00022490"/>
    </source>
</evidence>
<evidence type="ECO:0000256" key="7">
    <source>
        <dbReference type="ARBA" id="ARBA00022776"/>
    </source>
</evidence>
<dbReference type="SUPFAM" id="SSF52540">
    <property type="entry name" value="P-loop containing nucleoside triphosphate hydrolases"/>
    <property type="match status" value="1"/>
</dbReference>
<keyword evidence="12" id="KW-0131">Cell cycle</keyword>
<evidence type="ECO:0000256" key="8">
    <source>
        <dbReference type="ARBA" id="ARBA00022840"/>
    </source>
</evidence>
<evidence type="ECO:0000256" key="11">
    <source>
        <dbReference type="ARBA" id="ARBA00023212"/>
    </source>
</evidence>
<proteinExistence type="inferred from homology"/>
<keyword evidence="6 14" id="KW-0547">Nucleotide-binding</keyword>
<evidence type="ECO:0000313" key="18">
    <source>
        <dbReference type="EMBL" id="CAL7946529.1"/>
    </source>
</evidence>
<dbReference type="CDD" id="cd01364">
    <property type="entry name" value="KISc_BimC_Eg5"/>
    <property type="match status" value="1"/>
</dbReference>